<dbReference type="Pfam" id="PF06213">
    <property type="entry name" value="CobT"/>
    <property type="match status" value="1"/>
</dbReference>
<feature type="domain" description="VWFA" evidence="3">
    <location>
        <begin position="421"/>
        <end position="638"/>
    </location>
</feature>
<dbReference type="Proteomes" id="UP000014026">
    <property type="component" value="Unassembled WGS sequence"/>
</dbReference>
<evidence type="ECO:0000259" key="3">
    <source>
        <dbReference type="PROSITE" id="PS50234"/>
    </source>
</evidence>
<dbReference type="InterPro" id="IPR006538">
    <property type="entry name" value="CobT"/>
</dbReference>
<dbReference type="SMART" id="SM00327">
    <property type="entry name" value="VWA"/>
    <property type="match status" value="1"/>
</dbReference>
<protein>
    <recommendedName>
        <fullName evidence="1">Cobaltochelatase subunit CobT</fullName>
        <ecNumber evidence="1">6.6.1.2</ecNumber>
    </recommendedName>
</protein>
<dbReference type="GO" id="GO:0051116">
    <property type="term" value="F:cobaltochelatase activity"/>
    <property type="evidence" value="ECO:0007669"/>
    <property type="project" value="UniProtKB-UniRule"/>
</dbReference>
<dbReference type="InterPro" id="IPR025861">
    <property type="entry name" value="CobT_VWA_dom"/>
</dbReference>
<dbReference type="RefSeq" id="WP_010703024.1">
    <property type="nucleotide sequence ID" value="NZ_KB915626.1"/>
</dbReference>
<reference evidence="4 5" key="1">
    <citation type="journal article" date="2013" name="PLoS Genet.">
        <title>A gene transfer agent and a dynamic repertoire of secretion systems hold the keys to the explosive radiation of the emerging pathogen Bartonella.</title>
        <authorList>
            <person name="Guy L."/>
            <person name="Nystedt B."/>
            <person name="Toft C."/>
            <person name="Zaremba-Niedzwiedzka K."/>
            <person name="Berglund E.C."/>
            <person name="Granberg F."/>
            <person name="Naslund K."/>
            <person name="Eriksson A.S."/>
            <person name="Andersson S.G."/>
        </authorList>
    </citation>
    <scope>NUCLEOTIDE SEQUENCE [LARGE SCALE GENOMIC DNA]</scope>
    <source>
        <strain evidence="5">m02</strain>
    </source>
</reference>
<comment type="caution">
    <text evidence="4">The sequence shown here is derived from an EMBL/GenBank/DDBJ whole genome shotgun (WGS) entry which is preliminary data.</text>
</comment>
<dbReference type="Gene3D" id="3.40.50.410">
    <property type="entry name" value="von Willebrand factor, type A domain"/>
    <property type="match status" value="1"/>
</dbReference>
<dbReference type="PANTHER" id="PTHR41248:SF1">
    <property type="entry name" value="NORD PROTEIN"/>
    <property type="match status" value="1"/>
</dbReference>
<accession>N6VG71</accession>
<sequence>MAVEVGDHGKHLIDQDHPLNDKLDITAFQKAVSICIRTLSSTRNFEVTFNKSKSSMDDNYAYVHPSTLPPYITQKNVAITRALGDCIALYKAWHDPHIHAQFAPIQPDARAVFDALEQTRIEAIGTLAMEGIAQNLDTMLADKYQKKHYQMVRHQSEAPLQDALALLLREKITKRPPPQEAGLTLELWRQSIEQKAAIELHELTYHIYDQKAFARIAHQMLIALKIADQLNENFNQACNKKSNNEFKIKNKAKEENENAQYSQNKEQKITDQNDDSYKEETKASQLSNDDITREKLENPWQQKRKKFKYSSNICQPMEKLADYKVFTRQFDEILEATHFCSESELDHLRHCLDKQLNHLQNIVTRLANRLQRRLMAQQNRSWHFDLEEGHLDTARLARLIIDPMQSLSFKKEHDTHFRDTVVSLLIDNSGSMRGRPITVAASCADILAQTLERCKVKVEILGFTTKAWKGGQAREEWNNQNKPDNPGRLNDLLHIIYKSADTPWRRARRNLGLMMQEGLLKENIDGEALIWAHQRLLSRHESRRILMIISDGTPIDDSTLSVNPSSYLEKHLHAVIQEIQTHSPIELIAIGIGHDVTRYYQRAVTIVNVEELADAMTEQLATLFDPKTTNRSHYVFKR</sequence>
<dbReference type="CDD" id="cd01454">
    <property type="entry name" value="vWA_norD_type"/>
    <property type="match status" value="1"/>
</dbReference>
<dbReference type="EC" id="6.6.1.2" evidence="1"/>
<dbReference type="NCBIfam" id="TIGR01651">
    <property type="entry name" value="CobT"/>
    <property type="match status" value="1"/>
</dbReference>
<dbReference type="InterPro" id="IPR036465">
    <property type="entry name" value="vWFA_dom_sf"/>
</dbReference>
<dbReference type="HOGENOM" id="CLU_031624_0_0_5"/>
<evidence type="ECO:0000256" key="1">
    <source>
        <dbReference type="NCBIfam" id="TIGR01651"/>
    </source>
</evidence>
<dbReference type="GO" id="GO:0009236">
    <property type="term" value="P:cobalamin biosynthetic process"/>
    <property type="evidence" value="ECO:0007669"/>
    <property type="project" value="UniProtKB-UniRule"/>
</dbReference>
<dbReference type="InterPro" id="IPR051928">
    <property type="entry name" value="NorD/CobT"/>
</dbReference>
<dbReference type="PIRSF" id="PIRSF031715">
    <property type="entry name" value="Cob_chel_CobT"/>
    <property type="match status" value="1"/>
</dbReference>
<feature type="compositionally biased region" description="Basic and acidic residues" evidence="2">
    <location>
        <begin position="265"/>
        <end position="282"/>
    </location>
</feature>
<dbReference type="SUPFAM" id="SSF53300">
    <property type="entry name" value="vWA-like"/>
    <property type="match status" value="1"/>
</dbReference>
<proteinExistence type="predicted"/>
<dbReference type="PATRIC" id="fig|1094492.3.peg.1398"/>
<dbReference type="EMBL" id="AGWB01000036">
    <property type="protein sequence ID" value="ENN90082.1"/>
    <property type="molecule type" value="Genomic_DNA"/>
</dbReference>
<evidence type="ECO:0000256" key="2">
    <source>
        <dbReference type="SAM" id="MobiDB-lite"/>
    </source>
</evidence>
<dbReference type="AlphaFoldDB" id="N6VG71"/>
<name>N6VG71_9HYPH</name>
<dbReference type="STRING" id="1094492.m02_12840"/>
<organism evidence="4 5">
    <name type="scientific">Bartonella bovis m02</name>
    <dbReference type="NCBI Taxonomy" id="1094492"/>
    <lineage>
        <taxon>Bacteria</taxon>
        <taxon>Pseudomonadati</taxon>
        <taxon>Pseudomonadota</taxon>
        <taxon>Alphaproteobacteria</taxon>
        <taxon>Hyphomicrobiales</taxon>
        <taxon>Bartonellaceae</taxon>
        <taxon>Bartonella</taxon>
    </lineage>
</organism>
<evidence type="ECO:0000313" key="5">
    <source>
        <dbReference type="Proteomes" id="UP000014026"/>
    </source>
</evidence>
<feature type="region of interest" description="Disordered" evidence="2">
    <location>
        <begin position="254"/>
        <end position="295"/>
    </location>
</feature>
<dbReference type="Pfam" id="PF11775">
    <property type="entry name" value="CobT_C"/>
    <property type="match status" value="1"/>
</dbReference>
<gene>
    <name evidence="4" type="primary">cobT2</name>
    <name evidence="4" type="ORF">m02_12840</name>
</gene>
<dbReference type="InterPro" id="IPR002035">
    <property type="entry name" value="VWF_A"/>
</dbReference>
<evidence type="ECO:0000313" key="4">
    <source>
        <dbReference type="EMBL" id="ENN90082.1"/>
    </source>
</evidence>
<dbReference type="PROSITE" id="PS50234">
    <property type="entry name" value="VWFA"/>
    <property type="match status" value="1"/>
</dbReference>
<dbReference type="PANTHER" id="PTHR41248">
    <property type="entry name" value="NORD PROTEIN"/>
    <property type="match status" value="1"/>
</dbReference>